<evidence type="ECO:0000313" key="4">
    <source>
        <dbReference type="WBParaSite" id="maker-unitig_41452-snap-gene-0.2-mRNA-1"/>
    </source>
</evidence>
<feature type="domain" description="PDE1 N-terminal" evidence="2">
    <location>
        <begin position="77"/>
        <end position="114"/>
    </location>
</feature>
<feature type="compositionally biased region" description="Polar residues" evidence="1">
    <location>
        <begin position="1"/>
        <end position="14"/>
    </location>
</feature>
<feature type="region of interest" description="Disordered" evidence="1">
    <location>
        <begin position="1"/>
        <end position="29"/>
    </location>
</feature>
<reference evidence="4" key="1">
    <citation type="submission" date="2016-11" db="UniProtKB">
        <authorList>
            <consortium name="WormBaseParasite"/>
        </authorList>
    </citation>
    <scope>IDENTIFICATION</scope>
</reference>
<name>A0A1I8FNL7_9PLAT</name>
<accession>A0A1I8FNL7</accession>
<dbReference type="AlphaFoldDB" id="A0A1I8FNL7"/>
<keyword evidence="3" id="KW-1185">Reference proteome</keyword>
<dbReference type="Pfam" id="PF08499">
    <property type="entry name" value="PDEase_I_N"/>
    <property type="match status" value="1"/>
</dbReference>
<evidence type="ECO:0000256" key="1">
    <source>
        <dbReference type="SAM" id="MobiDB-lite"/>
    </source>
</evidence>
<dbReference type="InterPro" id="IPR013706">
    <property type="entry name" value="PDE1_N"/>
</dbReference>
<dbReference type="WBParaSite" id="maker-unitig_41452-snap-gene-0.2-mRNA-1">
    <property type="protein sequence ID" value="maker-unitig_41452-snap-gene-0.2-mRNA-1"/>
    <property type="gene ID" value="maker-unitig_41452-snap-gene-0.2"/>
</dbReference>
<protein>
    <submittedName>
        <fullName evidence="4">PDEase_I_N domain-containing protein</fullName>
    </submittedName>
</protein>
<proteinExistence type="predicted"/>
<sequence length="146" mass="16067">MYNSLQKAPSTQYAESELGTERMPSVAPPEASFACSVAAEKRLARPCGRRHNQQGAAGAEPSYAVQVLEAVYEDETNEVRDWLASTFTRSQTSLKQNKEKPHFRSVANAIRAGINGGEPNFCHDRIYRRLSSSSSISVPPNVLLLL</sequence>
<evidence type="ECO:0000313" key="3">
    <source>
        <dbReference type="Proteomes" id="UP000095280"/>
    </source>
</evidence>
<organism evidence="3 4">
    <name type="scientific">Macrostomum lignano</name>
    <dbReference type="NCBI Taxonomy" id="282301"/>
    <lineage>
        <taxon>Eukaryota</taxon>
        <taxon>Metazoa</taxon>
        <taxon>Spiralia</taxon>
        <taxon>Lophotrochozoa</taxon>
        <taxon>Platyhelminthes</taxon>
        <taxon>Rhabditophora</taxon>
        <taxon>Macrostomorpha</taxon>
        <taxon>Macrostomida</taxon>
        <taxon>Macrostomidae</taxon>
        <taxon>Macrostomum</taxon>
    </lineage>
</organism>
<dbReference type="Proteomes" id="UP000095280">
    <property type="component" value="Unplaced"/>
</dbReference>
<evidence type="ECO:0000259" key="2">
    <source>
        <dbReference type="Pfam" id="PF08499"/>
    </source>
</evidence>